<evidence type="ECO:0000256" key="1">
    <source>
        <dbReference type="SAM" id="SignalP"/>
    </source>
</evidence>
<protein>
    <submittedName>
        <fullName evidence="2">Uncharacterized protein</fullName>
    </submittedName>
</protein>
<keyword evidence="3" id="KW-1185">Reference proteome</keyword>
<evidence type="ECO:0000313" key="2">
    <source>
        <dbReference type="EMBL" id="MBP1848593.1"/>
    </source>
</evidence>
<dbReference type="Proteomes" id="UP000759443">
    <property type="component" value="Unassembled WGS sequence"/>
</dbReference>
<accession>A0ABS4DSB1</accession>
<evidence type="ECO:0000313" key="3">
    <source>
        <dbReference type="Proteomes" id="UP000759443"/>
    </source>
</evidence>
<comment type="caution">
    <text evidence="2">The sequence shown here is derived from an EMBL/GenBank/DDBJ whole genome shotgun (WGS) entry which is preliminary data.</text>
</comment>
<keyword evidence="1" id="KW-0732">Signal</keyword>
<dbReference type="RefSeq" id="WP_209941088.1">
    <property type="nucleotide sequence ID" value="NZ_JAGGJU010000001.1"/>
</dbReference>
<name>A0ABS4DSB1_9HYPH</name>
<sequence>MRVLLTAVLSLCASSVPAHEARTGWRYDSYCCNGDGHSGDCQQIPSKSVSIIQGGYKVTLAPGDHRLATHAHIFHGPQDRARKSHDSEYHLCLFPDENTPRCFYAPDMGF</sequence>
<organism evidence="2 3">
    <name type="scientific">Rhizobium halophytocola</name>
    <dbReference type="NCBI Taxonomy" id="735519"/>
    <lineage>
        <taxon>Bacteria</taxon>
        <taxon>Pseudomonadati</taxon>
        <taxon>Pseudomonadota</taxon>
        <taxon>Alphaproteobacteria</taxon>
        <taxon>Hyphomicrobiales</taxon>
        <taxon>Rhizobiaceae</taxon>
        <taxon>Rhizobium/Agrobacterium group</taxon>
        <taxon>Rhizobium</taxon>
    </lineage>
</organism>
<feature type="signal peptide" evidence="1">
    <location>
        <begin position="1"/>
        <end position="20"/>
    </location>
</feature>
<feature type="chain" id="PRO_5047408299" evidence="1">
    <location>
        <begin position="21"/>
        <end position="110"/>
    </location>
</feature>
<dbReference type="EMBL" id="JAGGJU010000001">
    <property type="protein sequence ID" value="MBP1848593.1"/>
    <property type="molecule type" value="Genomic_DNA"/>
</dbReference>
<proteinExistence type="predicted"/>
<gene>
    <name evidence="2" type="ORF">J2Z17_000010</name>
</gene>
<reference evidence="2 3" key="1">
    <citation type="submission" date="2021-03" db="EMBL/GenBank/DDBJ databases">
        <title>Genomic Encyclopedia of Type Strains, Phase IV (KMG-IV): sequencing the most valuable type-strain genomes for metagenomic binning, comparative biology and taxonomic classification.</title>
        <authorList>
            <person name="Goeker M."/>
        </authorList>
    </citation>
    <scope>NUCLEOTIDE SEQUENCE [LARGE SCALE GENOMIC DNA]</scope>
    <source>
        <strain evidence="2 3">DSM 21600</strain>
    </source>
</reference>